<name>A0A383CG65_9ZZZZ</name>
<protein>
    <submittedName>
        <fullName evidence="1">Uncharacterized protein</fullName>
    </submittedName>
</protein>
<organism evidence="1">
    <name type="scientific">marine metagenome</name>
    <dbReference type="NCBI Taxonomy" id="408172"/>
    <lineage>
        <taxon>unclassified sequences</taxon>
        <taxon>metagenomes</taxon>
        <taxon>ecological metagenomes</taxon>
    </lineage>
</organism>
<proteinExistence type="predicted"/>
<dbReference type="EMBL" id="UINC01208598">
    <property type="protein sequence ID" value="SVE31212.1"/>
    <property type="molecule type" value="Genomic_DNA"/>
</dbReference>
<sequence>MVHYATVAQLVERLTCNEDVAGSTPAGGSTELLIEKKFSGRCPSGQREQTVNLPAYAFGGSNPSLPT</sequence>
<reference evidence="1" key="1">
    <citation type="submission" date="2018-05" db="EMBL/GenBank/DDBJ databases">
        <authorList>
            <person name="Lanie J.A."/>
            <person name="Ng W.-L."/>
            <person name="Kazmierczak K.M."/>
            <person name="Andrzejewski T.M."/>
            <person name="Davidsen T.M."/>
            <person name="Wayne K.J."/>
            <person name="Tettelin H."/>
            <person name="Glass J.I."/>
            <person name="Rusch D."/>
            <person name="Podicherti R."/>
            <person name="Tsui H.-C.T."/>
            <person name="Winkler M.E."/>
        </authorList>
    </citation>
    <scope>NUCLEOTIDE SEQUENCE</scope>
</reference>
<gene>
    <name evidence="1" type="ORF">METZ01_LOCUS484066</name>
</gene>
<evidence type="ECO:0000313" key="1">
    <source>
        <dbReference type="EMBL" id="SVE31212.1"/>
    </source>
</evidence>
<dbReference type="AntiFam" id="ANF00010">
    <property type="entry name" value="tRNA translation"/>
</dbReference>
<accession>A0A383CG65</accession>
<feature type="non-terminal residue" evidence="1">
    <location>
        <position position="67"/>
    </location>
</feature>
<dbReference type="AlphaFoldDB" id="A0A383CG65"/>